<dbReference type="GO" id="GO:0004475">
    <property type="term" value="F:mannose-1-phosphate guanylyltransferase (GTP) activity"/>
    <property type="evidence" value="ECO:0007669"/>
    <property type="project" value="UniProtKB-EC"/>
</dbReference>
<dbReference type="RefSeq" id="WP_097056490.1">
    <property type="nucleotide sequence ID" value="NZ_OCMF01000003.1"/>
</dbReference>
<reference evidence="10" key="1">
    <citation type="submission" date="2017-09" db="EMBL/GenBank/DDBJ databases">
        <authorList>
            <person name="Varghese N."/>
            <person name="Submissions S."/>
        </authorList>
    </citation>
    <scope>NUCLEOTIDE SEQUENCE [LARGE SCALE GENOMIC DNA]</scope>
    <source>
        <strain evidence="10">CGMCC 1.12641</strain>
    </source>
</reference>
<dbReference type="FunFam" id="3.90.550.10:FF:000046">
    <property type="entry name" value="Mannose-1-phosphate guanylyltransferase (GDP)"/>
    <property type="match status" value="1"/>
</dbReference>
<dbReference type="EC" id="2.7.7.13" evidence="2"/>
<gene>
    <name evidence="9" type="ORF">SAMN06296241_2250</name>
</gene>
<comment type="similarity">
    <text evidence="1">Belongs to the mannose-6-phosphate isomerase type 2 family.</text>
</comment>
<dbReference type="InterPro" id="IPR051161">
    <property type="entry name" value="Mannose-6P_isomerase_type2"/>
</dbReference>
<dbReference type="EMBL" id="OCMF01000003">
    <property type="protein sequence ID" value="SOC80694.1"/>
    <property type="molecule type" value="Genomic_DNA"/>
</dbReference>
<evidence type="ECO:0000313" key="10">
    <source>
        <dbReference type="Proteomes" id="UP000219193"/>
    </source>
</evidence>
<organism evidence="9 10">
    <name type="scientific">Salinimicrobium sediminis</name>
    <dbReference type="NCBI Taxonomy" id="1343891"/>
    <lineage>
        <taxon>Bacteria</taxon>
        <taxon>Pseudomonadati</taxon>
        <taxon>Bacteroidota</taxon>
        <taxon>Flavobacteriia</taxon>
        <taxon>Flavobacteriales</taxon>
        <taxon>Flavobacteriaceae</taxon>
        <taxon>Salinimicrobium</taxon>
    </lineage>
</organism>
<dbReference type="OrthoDB" id="9806359at2"/>
<evidence type="ECO:0000256" key="7">
    <source>
        <dbReference type="ARBA" id="ARBA00047343"/>
    </source>
</evidence>
<accession>A0A285X7E1</accession>
<feature type="domain" description="Nucleotidyl transferase" evidence="8">
    <location>
        <begin position="7"/>
        <end position="289"/>
    </location>
</feature>
<comment type="catalytic activity">
    <reaction evidence="7">
        <text>alpha-D-mannose 1-phosphate + GTP + H(+) = GDP-alpha-D-mannose + diphosphate</text>
        <dbReference type="Rhea" id="RHEA:15229"/>
        <dbReference type="ChEBI" id="CHEBI:15378"/>
        <dbReference type="ChEBI" id="CHEBI:33019"/>
        <dbReference type="ChEBI" id="CHEBI:37565"/>
        <dbReference type="ChEBI" id="CHEBI:57527"/>
        <dbReference type="ChEBI" id="CHEBI:58409"/>
        <dbReference type="EC" id="2.7.7.13"/>
    </reaction>
</comment>
<evidence type="ECO:0000256" key="2">
    <source>
        <dbReference type="ARBA" id="ARBA00012387"/>
    </source>
</evidence>
<dbReference type="SUPFAM" id="SSF159283">
    <property type="entry name" value="Guanosine diphospho-D-mannose pyrophosphorylase/mannose-6-phosphate isomerase linker domain"/>
    <property type="match status" value="1"/>
</dbReference>
<keyword evidence="5" id="KW-0547">Nucleotide-binding</keyword>
<evidence type="ECO:0000256" key="5">
    <source>
        <dbReference type="ARBA" id="ARBA00022741"/>
    </source>
</evidence>
<keyword evidence="3 9" id="KW-0808">Transferase</keyword>
<evidence type="ECO:0000256" key="4">
    <source>
        <dbReference type="ARBA" id="ARBA00022695"/>
    </source>
</evidence>
<dbReference type="InterPro" id="IPR049577">
    <property type="entry name" value="GMPP_N"/>
</dbReference>
<evidence type="ECO:0000256" key="6">
    <source>
        <dbReference type="ARBA" id="ARBA00023134"/>
    </source>
</evidence>
<keyword evidence="4 9" id="KW-0548">Nucleotidyltransferase</keyword>
<dbReference type="AlphaFoldDB" id="A0A285X7E1"/>
<name>A0A285X7E1_9FLAO</name>
<keyword evidence="10" id="KW-1185">Reference proteome</keyword>
<keyword evidence="6" id="KW-0342">GTP-binding</keyword>
<evidence type="ECO:0000313" key="9">
    <source>
        <dbReference type="EMBL" id="SOC80694.1"/>
    </source>
</evidence>
<evidence type="ECO:0000259" key="8">
    <source>
        <dbReference type="Pfam" id="PF00483"/>
    </source>
</evidence>
<sequence length="360" mass="41085">MRENNFAVLMAGGVGSRFWPVSTAARPKQFRDLLGKGETLIQTTFKRLTSLVPAENIYILTNERYDSLVREQLPEIQEEQIVLEPVMRNTAPAVLLAALKIRKKNKDAVMVMAPSDHWIEDEKAFSRDIAAAFDAARGEDKIITLGIKPTFPNTGYGYIKYDPSESLPVKPVETFTEKPTYAVAREFLNSGNYLWNAGIFVWNVDYIIRSFKTNLTEMFQLFSKEEAVLNTSEEKKFVKDNYPAAEDISIDYGILEKEKGTVFVIPASFDWNDLGTWGSLYNESLKDEQENVVLNVRLHAENSTRNIITSDKNKLMVIEDLKDYIIVDENDILLIVPKEKEQEIKSIREKVQKKFGHNLG</sequence>
<dbReference type="Proteomes" id="UP000219193">
    <property type="component" value="Unassembled WGS sequence"/>
</dbReference>
<proteinExistence type="inferred from homology"/>
<dbReference type="PANTHER" id="PTHR46390">
    <property type="entry name" value="MANNOSE-1-PHOSPHATE GUANYLYLTRANSFERASE"/>
    <property type="match status" value="1"/>
</dbReference>
<dbReference type="InterPro" id="IPR005835">
    <property type="entry name" value="NTP_transferase_dom"/>
</dbReference>
<evidence type="ECO:0000256" key="1">
    <source>
        <dbReference type="ARBA" id="ARBA00006115"/>
    </source>
</evidence>
<dbReference type="CDD" id="cd02509">
    <property type="entry name" value="GDP-M1P_Guanylyltransferase"/>
    <property type="match status" value="1"/>
</dbReference>
<dbReference type="GO" id="GO:0005525">
    <property type="term" value="F:GTP binding"/>
    <property type="evidence" value="ECO:0007669"/>
    <property type="project" value="UniProtKB-KW"/>
</dbReference>
<dbReference type="GO" id="GO:0009298">
    <property type="term" value="P:GDP-mannose biosynthetic process"/>
    <property type="evidence" value="ECO:0007669"/>
    <property type="project" value="TreeGrafter"/>
</dbReference>
<dbReference type="Gene3D" id="3.90.550.10">
    <property type="entry name" value="Spore Coat Polysaccharide Biosynthesis Protein SpsA, Chain A"/>
    <property type="match status" value="1"/>
</dbReference>
<protein>
    <recommendedName>
        <fullName evidence="2">mannose-1-phosphate guanylyltransferase</fullName>
        <ecNumber evidence="2">2.7.7.13</ecNumber>
    </recommendedName>
</protein>
<dbReference type="PANTHER" id="PTHR46390:SF1">
    <property type="entry name" value="MANNOSE-1-PHOSPHATE GUANYLYLTRANSFERASE"/>
    <property type="match status" value="1"/>
</dbReference>
<evidence type="ECO:0000256" key="3">
    <source>
        <dbReference type="ARBA" id="ARBA00022679"/>
    </source>
</evidence>
<dbReference type="SUPFAM" id="SSF53448">
    <property type="entry name" value="Nucleotide-diphospho-sugar transferases"/>
    <property type="match status" value="1"/>
</dbReference>
<dbReference type="InterPro" id="IPR029044">
    <property type="entry name" value="Nucleotide-diphossugar_trans"/>
</dbReference>
<dbReference type="Pfam" id="PF00483">
    <property type="entry name" value="NTP_transferase"/>
    <property type="match status" value="1"/>
</dbReference>